<dbReference type="Gene3D" id="3.40.50.150">
    <property type="entry name" value="Vaccinia Virus protein VP39"/>
    <property type="match status" value="1"/>
</dbReference>
<dbReference type="GO" id="GO:0032259">
    <property type="term" value="P:methylation"/>
    <property type="evidence" value="ECO:0007669"/>
    <property type="project" value="UniProtKB-KW"/>
</dbReference>
<evidence type="ECO:0000313" key="2">
    <source>
        <dbReference type="EMBL" id="TXL69893.1"/>
    </source>
</evidence>
<comment type="caution">
    <text evidence="2">The sequence shown here is derived from an EMBL/GenBank/DDBJ whole genome shotgun (WGS) entry which is preliminary data.</text>
</comment>
<dbReference type="Proteomes" id="UP000321638">
    <property type="component" value="Unassembled WGS sequence"/>
</dbReference>
<dbReference type="OrthoDB" id="9796760at2"/>
<evidence type="ECO:0000313" key="3">
    <source>
        <dbReference type="Proteomes" id="UP000321638"/>
    </source>
</evidence>
<feature type="domain" description="Methyltransferase type 11" evidence="1">
    <location>
        <begin position="17"/>
        <end position="95"/>
    </location>
</feature>
<dbReference type="Pfam" id="PF08241">
    <property type="entry name" value="Methyltransf_11"/>
    <property type="match status" value="1"/>
</dbReference>
<keyword evidence="3" id="KW-1185">Reference proteome</keyword>
<dbReference type="RefSeq" id="WP_147852025.1">
    <property type="nucleotide sequence ID" value="NZ_VDUZ01000069.1"/>
</dbReference>
<keyword evidence="2" id="KW-0808">Transferase</keyword>
<accession>A0A5C8P8T3</accession>
<protein>
    <submittedName>
        <fullName evidence="2">Methyltransferase domain-containing protein</fullName>
    </submittedName>
</protein>
<reference evidence="2 3" key="1">
    <citation type="submission" date="2019-06" db="EMBL/GenBank/DDBJ databases">
        <title>New taxonomy in bacterial strain CC-CFT640, isolated from vineyard.</title>
        <authorList>
            <person name="Lin S.-Y."/>
            <person name="Tsai C.-F."/>
            <person name="Young C.-C."/>
        </authorList>
    </citation>
    <scope>NUCLEOTIDE SEQUENCE [LARGE SCALE GENOMIC DNA]</scope>
    <source>
        <strain evidence="2 3">CC-CFT640</strain>
    </source>
</reference>
<proteinExistence type="predicted"/>
<evidence type="ECO:0000259" key="1">
    <source>
        <dbReference type="Pfam" id="PF08241"/>
    </source>
</evidence>
<keyword evidence="2" id="KW-0489">Methyltransferase</keyword>
<dbReference type="SUPFAM" id="SSF53335">
    <property type="entry name" value="S-adenosyl-L-methionine-dependent methyltransferases"/>
    <property type="match status" value="1"/>
</dbReference>
<dbReference type="InterPro" id="IPR029063">
    <property type="entry name" value="SAM-dependent_MTases_sf"/>
</dbReference>
<dbReference type="AlphaFoldDB" id="A0A5C8P8T3"/>
<organism evidence="2 3">
    <name type="scientific">Vineibacter terrae</name>
    <dbReference type="NCBI Taxonomy" id="2586908"/>
    <lineage>
        <taxon>Bacteria</taxon>
        <taxon>Pseudomonadati</taxon>
        <taxon>Pseudomonadota</taxon>
        <taxon>Alphaproteobacteria</taxon>
        <taxon>Hyphomicrobiales</taxon>
        <taxon>Vineibacter</taxon>
    </lineage>
</organism>
<sequence length="204" mass="22310">MPARSVLHAGCGTDAPGKLHAIFRSAGWIETRLDIDMRVHPDIVCSIHDMSAVVETGAFDALWSSHNVEHLHAHEVPQAFAEFFRILKRDGFALIRCPDIEAVAELVLRDGLEQTAYLSPAGPITALDMLYGHSASIARGGESMRHHTGFTAERLGRMLLNAGFVEVHTRRAVDYDLWALAFMPDAVPAPVMSALARVGLTFEA</sequence>
<dbReference type="EMBL" id="VDUZ01000069">
    <property type="protein sequence ID" value="TXL69893.1"/>
    <property type="molecule type" value="Genomic_DNA"/>
</dbReference>
<dbReference type="GO" id="GO:0008757">
    <property type="term" value="F:S-adenosylmethionine-dependent methyltransferase activity"/>
    <property type="evidence" value="ECO:0007669"/>
    <property type="project" value="InterPro"/>
</dbReference>
<gene>
    <name evidence="2" type="ORF">FHP25_36905</name>
</gene>
<dbReference type="InterPro" id="IPR013216">
    <property type="entry name" value="Methyltransf_11"/>
</dbReference>
<name>A0A5C8P8T3_9HYPH</name>